<evidence type="ECO:0000259" key="1">
    <source>
        <dbReference type="Pfam" id="PF03781"/>
    </source>
</evidence>
<dbReference type="AlphaFoldDB" id="A0A928VGV7"/>
<dbReference type="GO" id="GO:0120147">
    <property type="term" value="F:formylglycine-generating oxidase activity"/>
    <property type="evidence" value="ECO:0007669"/>
    <property type="project" value="TreeGrafter"/>
</dbReference>
<comment type="caution">
    <text evidence="2">The sequence shown here is derived from an EMBL/GenBank/DDBJ whole genome shotgun (WGS) entry which is preliminary data.</text>
</comment>
<dbReference type="Pfam" id="PF03781">
    <property type="entry name" value="FGE-sulfatase"/>
    <property type="match status" value="1"/>
</dbReference>
<keyword evidence="3" id="KW-1185">Reference proteome</keyword>
<dbReference type="Gene3D" id="3.90.1580.10">
    <property type="entry name" value="paralog of FGE (formylglycine-generating enzyme)"/>
    <property type="match status" value="1"/>
</dbReference>
<organism evidence="2 3">
    <name type="scientific">Romeriopsis navalis LEGE 11480</name>
    <dbReference type="NCBI Taxonomy" id="2777977"/>
    <lineage>
        <taxon>Bacteria</taxon>
        <taxon>Bacillati</taxon>
        <taxon>Cyanobacteriota</taxon>
        <taxon>Cyanophyceae</taxon>
        <taxon>Leptolyngbyales</taxon>
        <taxon>Leptolyngbyaceae</taxon>
        <taxon>Romeriopsis</taxon>
        <taxon>Romeriopsis navalis</taxon>
    </lineage>
</organism>
<dbReference type="EMBL" id="JADEXQ010000002">
    <property type="protein sequence ID" value="MBE9028363.1"/>
    <property type="molecule type" value="Genomic_DNA"/>
</dbReference>
<evidence type="ECO:0000313" key="2">
    <source>
        <dbReference type="EMBL" id="MBE9028363.1"/>
    </source>
</evidence>
<evidence type="ECO:0000313" key="3">
    <source>
        <dbReference type="Proteomes" id="UP000625316"/>
    </source>
</evidence>
<protein>
    <submittedName>
        <fullName evidence="2">Formylglycine-generating enzyme family protein</fullName>
    </submittedName>
</protein>
<dbReference type="InterPro" id="IPR005532">
    <property type="entry name" value="SUMF_dom"/>
</dbReference>
<dbReference type="InterPro" id="IPR051043">
    <property type="entry name" value="Sulfatase_Mod_Factor_Kinase"/>
</dbReference>
<dbReference type="Proteomes" id="UP000625316">
    <property type="component" value="Unassembled WGS sequence"/>
</dbReference>
<dbReference type="PANTHER" id="PTHR23150">
    <property type="entry name" value="SULFATASE MODIFYING FACTOR 1, 2"/>
    <property type="match status" value="1"/>
</dbReference>
<sequence>MRRRKFIQYAGLGGVGFLLVPHNRLLASALPESELRKDIRLDSFDFNVTTVDQFGQIKQTKKHTAKYFPASLNAAEQLEMVAIAPGRFAMGASPTESQAKRHEFPRHRVKLPAFFMSKTPITQSQWAVIAALPAVKQELDPAPSHFTGSDRPVESVSWLDAVEFCDRLSQYTGRQYQLPSEAQWEYACRSGTGTAFNTGATITSELAEYVGTYAYQAEATGNHRQSTMPVGRFSANAFGLYDMHGNVWEWCADSWHKSYRGAPKDDQAWVSQQHAQCRTIRGGSWLNAPAEIRSASRSGYLEKSLNRTIGFRVITTI</sequence>
<dbReference type="SUPFAM" id="SSF56436">
    <property type="entry name" value="C-type lectin-like"/>
    <property type="match status" value="1"/>
</dbReference>
<dbReference type="InterPro" id="IPR016187">
    <property type="entry name" value="CTDL_fold"/>
</dbReference>
<dbReference type="InterPro" id="IPR042095">
    <property type="entry name" value="SUMF_sf"/>
</dbReference>
<proteinExistence type="predicted"/>
<gene>
    <name evidence="2" type="ORF">IQ266_01170</name>
</gene>
<feature type="domain" description="Sulfatase-modifying factor enzyme-like" evidence="1">
    <location>
        <begin position="79"/>
        <end position="314"/>
    </location>
</feature>
<dbReference type="PANTHER" id="PTHR23150:SF35">
    <property type="entry name" value="BLL6746 PROTEIN"/>
    <property type="match status" value="1"/>
</dbReference>
<name>A0A928VGV7_9CYAN</name>
<reference evidence="2" key="1">
    <citation type="submission" date="2020-10" db="EMBL/GenBank/DDBJ databases">
        <authorList>
            <person name="Castelo-Branco R."/>
            <person name="Eusebio N."/>
            <person name="Adriana R."/>
            <person name="Vieira A."/>
            <person name="Brugerolle De Fraissinette N."/>
            <person name="Rezende De Castro R."/>
            <person name="Schneider M.P."/>
            <person name="Vasconcelos V."/>
            <person name="Leao P.N."/>
        </authorList>
    </citation>
    <scope>NUCLEOTIDE SEQUENCE</scope>
    <source>
        <strain evidence="2">LEGE 11480</strain>
    </source>
</reference>
<dbReference type="RefSeq" id="WP_264323184.1">
    <property type="nucleotide sequence ID" value="NZ_JADEXQ010000002.1"/>
</dbReference>
<accession>A0A928VGV7</accession>